<keyword evidence="3" id="KW-1185">Reference proteome</keyword>
<evidence type="ECO:0000313" key="2">
    <source>
        <dbReference type="EMBL" id="PLS29653.1"/>
    </source>
</evidence>
<feature type="non-terminal residue" evidence="2">
    <location>
        <position position="1"/>
    </location>
</feature>
<evidence type="ECO:0000256" key="1">
    <source>
        <dbReference type="SAM" id="MobiDB-lite"/>
    </source>
</evidence>
<dbReference type="RefSeq" id="WP_165782888.1">
    <property type="nucleotide sequence ID" value="NZ_NMWU01000075.1"/>
</dbReference>
<feature type="non-terminal residue" evidence="2">
    <location>
        <position position="644"/>
    </location>
</feature>
<reference evidence="2 3" key="1">
    <citation type="submission" date="2017-07" db="EMBL/GenBank/DDBJ databases">
        <title>Bifidobacterium novel species.</title>
        <authorList>
            <person name="Lugli G.A."/>
            <person name="Milani C."/>
            <person name="Duranti S."/>
            <person name="Mangifesta M."/>
        </authorList>
    </citation>
    <scope>NUCLEOTIDE SEQUENCE [LARGE SCALE GENOMIC DNA]</scope>
    <source>
        <strain evidence="3">Uis1B</strain>
    </source>
</reference>
<comment type="caution">
    <text evidence="2">The sequence shown here is derived from an EMBL/GenBank/DDBJ whole genome shotgun (WGS) entry which is preliminary data.</text>
</comment>
<sequence>DAWAGGKYWFNLNVPVQAHVPSAKPLNGFDDSAESWTTLVPSVSFATRAQATFNLAGNTTPVSDLIWTGCTNIPDGTTFTGTSTLNVDTDRDGKADHTKSVTVAPKCGRTVASPTVSPKDLGVGDRWPAGFYWWDLNVPKQGRYVLNDTGHAGHGDAKESWTAAASRLMTAGVTSQAANGLVADWNQQDVTRDTKFDSHASSLLIAGGTDPVSDRVRLDVKSLDTPAHRDWDTNNDGRFDGSLRFTVKTTMHLTGGKSKAKTLDYASYHSVAGGNDSGTETFSWTPADFGLKAWPAGDAWFTSQVTGVTGADNGMNVACPAGQTLVGSKPNEYRLCLTDYAKETSELNGAENIHFTPRFKPSVTSKVTASTMSDGNPPRDEITVNLNTKTVSGLKVTARADVYWTPDKGTDGTALPANRKHVAAVTPLVFDAASFKDGVATKTYDPAKDPAMKNVLGRLGTGYVTYVWRIDRTDLTGQNITYGWDWHAKGWTKTLTFESARLLDMDATVSDGWRPGREQAEQTTGWWLKVTKIGYLGHNANGSFQPDRPAKGAVLNMQETVDQTGRTPVAGATTNTITLNSKGEGTFPYHRIRESSINRSTVVSRNLDALTMSNVHDQPAGSSGHFLRHRRSLDAQGLRENGLG</sequence>
<organism evidence="2 3">
    <name type="scientific">Bifidobacterium margollesii</name>
    <dbReference type="NCBI Taxonomy" id="2020964"/>
    <lineage>
        <taxon>Bacteria</taxon>
        <taxon>Bacillati</taxon>
        <taxon>Actinomycetota</taxon>
        <taxon>Actinomycetes</taxon>
        <taxon>Bifidobacteriales</taxon>
        <taxon>Bifidobacteriaceae</taxon>
        <taxon>Bifidobacterium</taxon>
    </lineage>
</organism>
<name>A0A2N5J628_9BIFI</name>
<proteinExistence type="predicted"/>
<dbReference type="Proteomes" id="UP000235050">
    <property type="component" value="Unassembled WGS sequence"/>
</dbReference>
<feature type="region of interest" description="Disordered" evidence="1">
    <location>
        <begin position="615"/>
        <end position="644"/>
    </location>
</feature>
<gene>
    <name evidence="2" type="ORF">Uis1B_2288</name>
</gene>
<protein>
    <submittedName>
        <fullName evidence="2">Peptidase</fullName>
    </submittedName>
</protein>
<evidence type="ECO:0000313" key="3">
    <source>
        <dbReference type="Proteomes" id="UP000235050"/>
    </source>
</evidence>
<accession>A0A2N5J628</accession>
<dbReference type="AlphaFoldDB" id="A0A2N5J628"/>
<dbReference type="EMBL" id="NMWU01000075">
    <property type="protein sequence ID" value="PLS29653.1"/>
    <property type="molecule type" value="Genomic_DNA"/>
</dbReference>